<keyword evidence="13" id="KW-1185">Reference proteome</keyword>
<evidence type="ECO:0000256" key="4">
    <source>
        <dbReference type="SAM" id="MobiDB-lite"/>
    </source>
</evidence>
<dbReference type="InterPro" id="IPR003593">
    <property type="entry name" value="AAA+_ATPase"/>
</dbReference>
<evidence type="ECO:0000313" key="12">
    <source>
        <dbReference type="EMBL" id="XAH75955.1"/>
    </source>
</evidence>
<evidence type="ECO:0000313" key="13">
    <source>
        <dbReference type="Proteomes" id="UP001451571"/>
    </source>
</evidence>
<dbReference type="EMBL" id="CP146256">
    <property type="protein sequence ID" value="XAH75070.1"/>
    <property type="molecule type" value="Genomic_DNA"/>
</dbReference>
<evidence type="ECO:0000313" key="6">
    <source>
        <dbReference type="EMBL" id="XAH72335.1"/>
    </source>
</evidence>
<dbReference type="Proteomes" id="UP001451571">
    <property type="component" value="Chromosome"/>
</dbReference>
<dbReference type="InterPro" id="IPR002611">
    <property type="entry name" value="IstB_ATP-bd"/>
</dbReference>
<dbReference type="PANTHER" id="PTHR30050">
    <property type="entry name" value="CHROMOSOMAL REPLICATION INITIATOR PROTEIN DNAA"/>
    <property type="match status" value="1"/>
</dbReference>
<dbReference type="SMART" id="SM00382">
    <property type="entry name" value="AAA"/>
    <property type="match status" value="1"/>
</dbReference>
<dbReference type="RefSeq" id="WP_342755953.1">
    <property type="nucleotide sequence ID" value="NZ_CP146256.1"/>
</dbReference>
<evidence type="ECO:0000256" key="1">
    <source>
        <dbReference type="ARBA" id="ARBA00008059"/>
    </source>
</evidence>
<accession>A0ABZ3F1E3</accession>
<evidence type="ECO:0000259" key="5">
    <source>
        <dbReference type="SMART" id="SM00382"/>
    </source>
</evidence>
<dbReference type="PIRSF" id="PIRSF003073">
    <property type="entry name" value="DNAC_TnpB_IstB"/>
    <property type="match status" value="1"/>
</dbReference>
<evidence type="ECO:0000256" key="3">
    <source>
        <dbReference type="ARBA" id="ARBA00022840"/>
    </source>
</evidence>
<organism evidence="12 13">
    <name type="scientific">Kineothrix sedimenti</name>
    <dbReference type="NCBI Taxonomy" id="3123317"/>
    <lineage>
        <taxon>Bacteria</taxon>
        <taxon>Bacillati</taxon>
        <taxon>Bacillota</taxon>
        <taxon>Clostridia</taxon>
        <taxon>Lachnospirales</taxon>
        <taxon>Lachnospiraceae</taxon>
        <taxon>Kineothrix</taxon>
    </lineage>
</organism>
<feature type="compositionally biased region" description="Acidic residues" evidence="4">
    <location>
        <begin position="267"/>
        <end position="278"/>
    </location>
</feature>
<dbReference type="InterPro" id="IPR028350">
    <property type="entry name" value="DNAC/IstB-like"/>
</dbReference>
<name>A0ABZ3F1E3_9FIRM</name>
<evidence type="ECO:0000256" key="2">
    <source>
        <dbReference type="ARBA" id="ARBA00022741"/>
    </source>
</evidence>
<dbReference type="EMBL" id="CP146256">
    <property type="protein sequence ID" value="XAH74742.1"/>
    <property type="molecule type" value="Genomic_DNA"/>
</dbReference>
<dbReference type="EMBL" id="CP146256">
    <property type="protein sequence ID" value="XAH73936.1"/>
    <property type="molecule type" value="Genomic_DNA"/>
</dbReference>
<dbReference type="EMBL" id="CP146256">
    <property type="protein sequence ID" value="XAH72335.1"/>
    <property type="molecule type" value="Genomic_DNA"/>
</dbReference>
<comment type="similarity">
    <text evidence="1">Belongs to the IS21/IS1162 putative ATP-binding protein family.</text>
</comment>
<sequence length="278" mass="32106">MNDSLQEKIKKLHLAGILQTADMRAQQAAKEQMSYIEFLELLINDENLNRSRNRRNDRMKRSRMPQHKTMEEFNFSWQPCLNRQVIYALGTCEFIRKKENIAFIGLPGTGKTHLSIALGIKAIEQGYTVLFTTLSEMMEDLYISRADNSFRQKLKKYISPDLLVIDEFGLKKLGQTNVDDLYEVISKRYETASTIITSNKQFDEWGSILFDPVLATAILDRFVHHCSFITIEGESYRMKERERISAVKRRGRPKKESSGNGTKEGLSEMEETEESGDL</sequence>
<dbReference type="EMBL" id="CP146256">
    <property type="protein sequence ID" value="XAH74631.1"/>
    <property type="molecule type" value="Genomic_DNA"/>
</dbReference>
<keyword evidence="3" id="KW-0067">ATP-binding</keyword>
<dbReference type="PANTHER" id="PTHR30050:SF4">
    <property type="entry name" value="ATP-BINDING PROTEIN RV3427C IN INSERTION SEQUENCE-RELATED"/>
    <property type="match status" value="1"/>
</dbReference>
<dbReference type="Pfam" id="PF01695">
    <property type="entry name" value="IstB_IS21"/>
    <property type="match status" value="1"/>
</dbReference>
<dbReference type="CDD" id="cd00009">
    <property type="entry name" value="AAA"/>
    <property type="match status" value="1"/>
</dbReference>
<evidence type="ECO:0000313" key="11">
    <source>
        <dbReference type="EMBL" id="XAH75070.1"/>
    </source>
</evidence>
<feature type="region of interest" description="Disordered" evidence="4">
    <location>
        <begin position="244"/>
        <end position="278"/>
    </location>
</feature>
<keyword evidence="2" id="KW-0547">Nucleotide-binding</keyword>
<reference evidence="12 13" key="1">
    <citation type="submission" date="2024-02" db="EMBL/GenBank/DDBJ databases">
        <title>Bacterial strain from lacustrine sediment.</title>
        <authorList>
            <person name="Petit C."/>
            <person name="Fadhlaoui K."/>
        </authorList>
    </citation>
    <scope>NUCLEOTIDE SEQUENCE [LARGE SCALE GENOMIC DNA]</scope>
    <source>
        <strain evidence="12 13">IPX-CK</strain>
    </source>
</reference>
<dbReference type="NCBIfam" id="NF038214">
    <property type="entry name" value="IS21_help_AAA"/>
    <property type="match status" value="1"/>
</dbReference>
<dbReference type="Gene3D" id="3.40.50.300">
    <property type="entry name" value="P-loop containing nucleotide triphosphate hydrolases"/>
    <property type="match status" value="1"/>
</dbReference>
<dbReference type="InterPro" id="IPR047661">
    <property type="entry name" value="IstB"/>
</dbReference>
<dbReference type="EMBL" id="CP146256">
    <property type="protein sequence ID" value="XAH74796.1"/>
    <property type="molecule type" value="Genomic_DNA"/>
</dbReference>
<dbReference type="SUPFAM" id="SSF52540">
    <property type="entry name" value="P-loop containing nucleoside triphosphate hydrolases"/>
    <property type="match status" value="1"/>
</dbReference>
<dbReference type="InterPro" id="IPR027417">
    <property type="entry name" value="P-loop_NTPase"/>
</dbReference>
<protein>
    <submittedName>
        <fullName evidence="12">IS21-like element helper ATPase IstB</fullName>
    </submittedName>
</protein>
<evidence type="ECO:0000313" key="8">
    <source>
        <dbReference type="EMBL" id="XAH74631.1"/>
    </source>
</evidence>
<dbReference type="EMBL" id="CP146256">
    <property type="protein sequence ID" value="XAH75955.1"/>
    <property type="molecule type" value="Genomic_DNA"/>
</dbReference>
<evidence type="ECO:0000313" key="9">
    <source>
        <dbReference type="EMBL" id="XAH74742.1"/>
    </source>
</evidence>
<gene>
    <name evidence="12" type="primary">istB</name>
    <name evidence="8" type="ORF">V6984_02380</name>
    <name evidence="9" type="ORF">V6984_02960</name>
    <name evidence="10" type="ORF">V6984_03260</name>
    <name evidence="11" type="ORF">V6984_04660</name>
    <name evidence="12" type="ORF">V6984_09410</name>
    <name evidence="6" type="ORF">V6984_12435</name>
    <name evidence="7" type="ORF">V6984_20935</name>
</gene>
<evidence type="ECO:0000313" key="7">
    <source>
        <dbReference type="EMBL" id="XAH73936.1"/>
    </source>
</evidence>
<evidence type="ECO:0000313" key="10">
    <source>
        <dbReference type="EMBL" id="XAH74796.1"/>
    </source>
</evidence>
<proteinExistence type="inferred from homology"/>
<feature type="domain" description="AAA+ ATPase" evidence="5">
    <location>
        <begin position="97"/>
        <end position="230"/>
    </location>
</feature>